<comment type="caution">
    <text evidence="2">The sequence shown here is derived from an EMBL/GenBank/DDBJ whole genome shotgun (WGS) entry which is preliminary data.</text>
</comment>
<gene>
    <name evidence="2" type="ORF">HNR40_001150</name>
</gene>
<accession>A0A7W7ZXN9</accession>
<feature type="region of interest" description="Disordered" evidence="1">
    <location>
        <begin position="1"/>
        <end position="193"/>
    </location>
</feature>
<feature type="compositionally biased region" description="Basic residues" evidence="1">
    <location>
        <begin position="170"/>
        <end position="179"/>
    </location>
</feature>
<dbReference type="AlphaFoldDB" id="A0A7W7ZXN9"/>
<evidence type="ECO:0000313" key="3">
    <source>
        <dbReference type="Proteomes" id="UP000568380"/>
    </source>
</evidence>
<feature type="compositionally biased region" description="Pro residues" evidence="1">
    <location>
        <begin position="34"/>
        <end position="49"/>
    </location>
</feature>
<evidence type="ECO:0000313" key="2">
    <source>
        <dbReference type="EMBL" id="MBB5075704.1"/>
    </source>
</evidence>
<name>A0A7W7ZXN9_9ACTN</name>
<organism evidence="2 3">
    <name type="scientific">Nonomuraea endophytica</name>
    <dbReference type="NCBI Taxonomy" id="714136"/>
    <lineage>
        <taxon>Bacteria</taxon>
        <taxon>Bacillati</taxon>
        <taxon>Actinomycetota</taxon>
        <taxon>Actinomycetes</taxon>
        <taxon>Streptosporangiales</taxon>
        <taxon>Streptosporangiaceae</taxon>
        <taxon>Nonomuraea</taxon>
    </lineage>
</organism>
<protein>
    <submittedName>
        <fullName evidence="2">Uncharacterized protein</fullName>
    </submittedName>
</protein>
<dbReference type="Proteomes" id="UP000568380">
    <property type="component" value="Unassembled WGS sequence"/>
</dbReference>
<reference evidence="2 3" key="1">
    <citation type="submission" date="2020-08" db="EMBL/GenBank/DDBJ databases">
        <title>Genomic Encyclopedia of Type Strains, Phase IV (KMG-IV): sequencing the most valuable type-strain genomes for metagenomic binning, comparative biology and taxonomic classification.</title>
        <authorList>
            <person name="Goeker M."/>
        </authorList>
    </citation>
    <scope>NUCLEOTIDE SEQUENCE [LARGE SCALE GENOMIC DNA]</scope>
    <source>
        <strain evidence="2 3">DSM 45385</strain>
    </source>
</reference>
<proteinExistence type="predicted"/>
<keyword evidence="3" id="KW-1185">Reference proteome</keyword>
<sequence>MPPSESVDRGRRKHTPPGRNQPRSSPRRVAKTLPPTPQTPQAPKTPPHPQTRLHPRDKPVGPAPSSASPGPGSGPARLGPGSGPARLGPGSGPARLGPGSGPASPGPGSVSRQARPGSASSPTMGLPARHGSGEARALRPGISRRSGDPPPGTAKGAGLCLVASAGGRARPLRPGKRRWASCASRQARGPSAVARQTLAGLRLVSDPGQAAVSRESRLTSGRWSEVGER</sequence>
<feature type="compositionally biased region" description="Low complexity" evidence="1">
    <location>
        <begin position="63"/>
        <end position="109"/>
    </location>
</feature>
<evidence type="ECO:0000256" key="1">
    <source>
        <dbReference type="SAM" id="MobiDB-lite"/>
    </source>
</evidence>
<feature type="region of interest" description="Disordered" evidence="1">
    <location>
        <begin position="206"/>
        <end position="229"/>
    </location>
</feature>
<dbReference type="EMBL" id="JACHIN010000001">
    <property type="protein sequence ID" value="MBB5075704.1"/>
    <property type="molecule type" value="Genomic_DNA"/>
</dbReference>